<comment type="caution">
    <text evidence="2">The sequence shown here is derived from an EMBL/GenBank/DDBJ whole genome shotgun (WGS) entry which is preliminary data.</text>
</comment>
<dbReference type="AlphaFoldDB" id="A0AAV9ZW22"/>
<keyword evidence="3" id="KW-1185">Reference proteome</keyword>
<organism evidence="2 3">
    <name type="scientific">Favolaschia claudopus</name>
    <dbReference type="NCBI Taxonomy" id="2862362"/>
    <lineage>
        <taxon>Eukaryota</taxon>
        <taxon>Fungi</taxon>
        <taxon>Dikarya</taxon>
        <taxon>Basidiomycota</taxon>
        <taxon>Agaricomycotina</taxon>
        <taxon>Agaricomycetes</taxon>
        <taxon>Agaricomycetidae</taxon>
        <taxon>Agaricales</taxon>
        <taxon>Marasmiineae</taxon>
        <taxon>Mycenaceae</taxon>
        <taxon>Favolaschia</taxon>
    </lineage>
</organism>
<dbReference type="EMBL" id="JAWWNJ010000104">
    <property type="protein sequence ID" value="KAK6993056.1"/>
    <property type="molecule type" value="Genomic_DNA"/>
</dbReference>
<accession>A0AAV9ZW22</accession>
<reference evidence="2 3" key="1">
    <citation type="journal article" date="2024" name="J Genomics">
        <title>Draft genome sequencing and assembly of Favolaschia claudopus CIRM-BRFM 2984 isolated from oak limbs.</title>
        <authorList>
            <person name="Navarro D."/>
            <person name="Drula E."/>
            <person name="Chaduli D."/>
            <person name="Cazenave R."/>
            <person name="Ahrendt S."/>
            <person name="Wang J."/>
            <person name="Lipzen A."/>
            <person name="Daum C."/>
            <person name="Barry K."/>
            <person name="Grigoriev I.V."/>
            <person name="Favel A."/>
            <person name="Rosso M.N."/>
            <person name="Martin F."/>
        </authorList>
    </citation>
    <scope>NUCLEOTIDE SEQUENCE [LARGE SCALE GENOMIC DNA]</scope>
    <source>
        <strain evidence="2 3">CIRM-BRFM 2984</strain>
    </source>
</reference>
<feature type="region of interest" description="Disordered" evidence="1">
    <location>
        <begin position="23"/>
        <end position="56"/>
    </location>
</feature>
<protein>
    <submittedName>
        <fullName evidence="2">Uncharacterized protein</fullName>
    </submittedName>
</protein>
<evidence type="ECO:0000256" key="1">
    <source>
        <dbReference type="SAM" id="MobiDB-lite"/>
    </source>
</evidence>
<gene>
    <name evidence="2" type="ORF">R3P38DRAFT_2801043</name>
</gene>
<evidence type="ECO:0000313" key="2">
    <source>
        <dbReference type="EMBL" id="KAK6993056.1"/>
    </source>
</evidence>
<proteinExistence type="predicted"/>
<name>A0AAV9ZW22_9AGAR</name>
<evidence type="ECO:0000313" key="3">
    <source>
        <dbReference type="Proteomes" id="UP001362999"/>
    </source>
</evidence>
<dbReference type="Proteomes" id="UP001362999">
    <property type="component" value="Unassembled WGS sequence"/>
</dbReference>
<sequence>MYQKVIETTENVVEALEAVGEEQKAQKACMPAASTRKTDRRDASSPTAGTVETTKKNAVRVGGREWHGYEQGRRRSSGRAIVRLSGAIENESINHRARRALVRKNAAAGKQTKLRPKARQYYSDPELITDEEEDDDEDW</sequence>
<feature type="region of interest" description="Disordered" evidence="1">
    <location>
        <begin position="104"/>
        <end position="139"/>
    </location>
</feature>
<feature type="compositionally biased region" description="Acidic residues" evidence="1">
    <location>
        <begin position="127"/>
        <end position="139"/>
    </location>
</feature>